<evidence type="ECO:0000256" key="1">
    <source>
        <dbReference type="ARBA" id="ARBA00022737"/>
    </source>
</evidence>
<accession>A0A2J6Q654</accession>
<dbReference type="STRING" id="1745343.A0A2J6Q654"/>
<dbReference type="EMBL" id="KZ613480">
    <property type="protein sequence ID" value="PMD21752.1"/>
    <property type="molecule type" value="Genomic_DNA"/>
</dbReference>
<proteinExistence type="predicted"/>
<evidence type="ECO:0000256" key="2">
    <source>
        <dbReference type="SAM" id="MobiDB-lite"/>
    </source>
</evidence>
<dbReference type="AlphaFoldDB" id="A0A2J6Q654"/>
<evidence type="ECO:0000313" key="5">
    <source>
        <dbReference type="EMBL" id="PMD21752.1"/>
    </source>
</evidence>
<dbReference type="InterPro" id="IPR056884">
    <property type="entry name" value="NPHP3-like_N"/>
</dbReference>
<evidence type="ECO:0000259" key="3">
    <source>
        <dbReference type="Pfam" id="PF24883"/>
    </source>
</evidence>
<reference evidence="5 6" key="1">
    <citation type="submission" date="2016-05" db="EMBL/GenBank/DDBJ databases">
        <title>A degradative enzymes factory behind the ericoid mycorrhizal symbiosis.</title>
        <authorList>
            <consortium name="DOE Joint Genome Institute"/>
            <person name="Martino E."/>
            <person name="Morin E."/>
            <person name="Grelet G."/>
            <person name="Kuo A."/>
            <person name="Kohler A."/>
            <person name="Daghino S."/>
            <person name="Barry K."/>
            <person name="Choi C."/>
            <person name="Cichocki N."/>
            <person name="Clum A."/>
            <person name="Copeland A."/>
            <person name="Hainaut M."/>
            <person name="Haridas S."/>
            <person name="Labutti K."/>
            <person name="Lindquist E."/>
            <person name="Lipzen A."/>
            <person name="Khouja H.-R."/>
            <person name="Murat C."/>
            <person name="Ohm R."/>
            <person name="Olson A."/>
            <person name="Spatafora J."/>
            <person name="Veneault-Fourrey C."/>
            <person name="Henrissat B."/>
            <person name="Grigoriev I."/>
            <person name="Martin F."/>
            <person name="Perotto S."/>
        </authorList>
    </citation>
    <scope>NUCLEOTIDE SEQUENCE [LARGE SCALE GENOMIC DNA]</scope>
    <source>
        <strain evidence="5 6">UAMH 7357</strain>
    </source>
</reference>
<name>A0A2J6Q654_9HELO</name>
<dbReference type="InterPro" id="IPR056693">
    <property type="entry name" value="DUF7791"/>
</dbReference>
<sequence>MDPLTVISLVGNIVQFVDFGSKLLSNAIELYWSPIGNLAGHHQLELVTTDLHALISKLRQSFHPENDRSSEESEAQRKCFEAICDEAAKVAEELATRLDKLKVKDGRLRKWHSLQHAVEAAWSRNELVDLKKQLSASARFDKLDQQTREILLYMLHSPANITSEVSQEIRSQMDTQMTALSQILSRAESIDKENHRLTRDTIMKCIKKEKGKSIERSRKQGDGRKEEDTDAIQCSCAQLRLENRSAGENLASEADGIIVGIEMLNVSKAAEVELRKSICNKILQSLRYPAMSHRYEDVLEAYPKTFEWAFHDPTEEQLQWSNLTHWLAKDGGVYWVNGKAGSGKSTFMKHLYDDPRTSRYLATWAGNIPLCVSTFFFWNSGNREQKSQPGLLRALLYQVLRKHPKLVPISMPELWATTYSRAVNDNYLGEDLTRFWSLRQLFRAFKALVHQTIVPLKICFVIDGLDEFDGNHEELANLFKDITKSPYLKVCLSSRPWVVFEDMFRQCPNLRLQNLTYRDIELYVMGELNHHGAFQRLSSENPEAAPAFTREILEKADGVFLWVNLVVRSLLSGIRNRDGLEDLWERLRAMPKELEPLYSHLLGSIEPLYLPWVSKTLQILRNNHDLSHSPWGRSSPAREGVDPLTVRSLFSAIEPTMQNCTQAWLDARCEDISVRLTARCAGLLELSNPWHISGDPGGLSLVRYFHRTARDFLEQETHWCKILMHTASTDFNPNVSMMRSCLRSMQFAIAKNLCYKPILVKDFFIYSYHADSDYKSRATQTFLLDKLDDMDLTAYHGWGALQVSLDIKGCQNFLEVATVCGLRGYLAAKFSGASREKEEATRLLRRLLSGSHTLPTLELPLPRIEVVSLLLDLGADPNGVGGTQSGPRSPWELTLFFFAECHLSLSRNKCDHATVDLAYLAIMKKLALAGASPPATIMVLHGVVSESLSAVNIILKFIAPKYPLEAGSVLRALKCHVPELDVSRKGHRDEVEMDYAENQARRAMIHFLES</sequence>
<dbReference type="InterPro" id="IPR027417">
    <property type="entry name" value="P-loop_NTPase"/>
</dbReference>
<dbReference type="PANTHER" id="PTHR10039:SF5">
    <property type="entry name" value="NACHT DOMAIN-CONTAINING PROTEIN"/>
    <property type="match status" value="1"/>
</dbReference>
<keyword evidence="1" id="KW-0677">Repeat</keyword>
<evidence type="ECO:0000313" key="6">
    <source>
        <dbReference type="Proteomes" id="UP000235672"/>
    </source>
</evidence>
<feature type="domain" description="Nephrocystin 3-like N-terminal" evidence="3">
    <location>
        <begin position="318"/>
        <end position="495"/>
    </location>
</feature>
<feature type="region of interest" description="Disordered" evidence="2">
    <location>
        <begin position="210"/>
        <end position="229"/>
    </location>
</feature>
<dbReference type="Gene3D" id="3.40.50.300">
    <property type="entry name" value="P-loop containing nucleotide triphosphate hydrolases"/>
    <property type="match status" value="1"/>
</dbReference>
<dbReference type="Proteomes" id="UP000235672">
    <property type="component" value="Unassembled WGS sequence"/>
</dbReference>
<evidence type="ECO:0000259" key="4">
    <source>
        <dbReference type="Pfam" id="PF25053"/>
    </source>
</evidence>
<dbReference type="OrthoDB" id="443402at2759"/>
<dbReference type="PANTHER" id="PTHR10039">
    <property type="entry name" value="AMELOGENIN"/>
    <property type="match status" value="1"/>
</dbReference>
<dbReference type="Pfam" id="PF24883">
    <property type="entry name" value="NPHP3_N"/>
    <property type="match status" value="1"/>
</dbReference>
<organism evidence="5 6">
    <name type="scientific">Hyaloscypha hepaticicola</name>
    <dbReference type="NCBI Taxonomy" id="2082293"/>
    <lineage>
        <taxon>Eukaryota</taxon>
        <taxon>Fungi</taxon>
        <taxon>Dikarya</taxon>
        <taxon>Ascomycota</taxon>
        <taxon>Pezizomycotina</taxon>
        <taxon>Leotiomycetes</taxon>
        <taxon>Helotiales</taxon>
        <taxon>Hyaloscyphaceae</taxon>
        <taxon>Hyaloscypha</taxon>
    </lineage>
</organism>
<dbReference type="Pfam" id="PF25053">
    <property type="entry name" value="DUF7791"/>
    <property type="match status" value="1"/>
</dbReference>
<protein>
    <submittedName>
        <fullName evidence="5">Uncharacterized protein</fullName>
    </submittedName>
</protein>
<keyword evidence="6" id="KW-1185">Reference proteome</keyword>
<dbReference type="SUPFAM" id="SSF52540">
    <property type="entry name" value="P-loop containing nucleoside triphosphate hydrolases"/>
    <property type="match status" value="1"/>
</dbReference>
<feature type="compositionally biased region" description="Basic and acidic residues" evidence="2">
    <location>
        <begin position="210"/>
        <end position="227"/>
    </location>
</feature>
<gene>
    <name evidence="5" type="ORF">NA56DRAFT_748726</name>
</gene>
<feature type="domain" description="DUF7791" evidence="4">
    <location>
        <begin position="604"/>
        <end position="746"/>
    </location>
</feature>